<feature type="transmembrane region" description="Helical" evidence="1">
    <location>
        <begin position="224"/>
        <end position="244"/>
    </location>
</feature>
<keyword evidence="1" id="KW-0472">Membrane</keyword>
<feature type="transmembrane region" description="Helical" evidence="1">
    <location>
        <begin position="149"/>
        <end position="178"/>
    </location>
</feature>
<sequence>MARVPTFSALVSPPMSWRTNRPSPSCVQLGCSPNIVVLIAMSIPIRDRDVFIDDIKPSFGSYFILMPREQAGVVIGSSTVSDSFLGFTYSLVAKVLSIMMALSKLICNYRMAYRRSLILLAEIPDDGNMHSMLLMHGTFLAKLHGVPRFCMTVVVAQAIGVALGDVLCSPNIVVLIAMSIPIRDRDVFIDDIKPSFGSYFILMPREQAGVVIGSSTVSDSFLGFTYSLVAKVLSIMMALSKLICNYRMVLRMYESRK</sequence>
<dbReference type="Proteomes" id="UP000327085">
    <property type="component" value="Chromosome 8"/>
</dbReference>
<feature type="transmembrane region" description="Helical" evidence="1">
    <location>
        <begin position="87"/>
        <end position="107"/>
    </location>
</feature>
<accession>A0A5E4GET5</accession>
<keyword evidence="1" id="KW-1133">Transmembrane helix</keyword>
<dbReference type="InParanoid" id="A0A5E4GET5"/>
<reference evidence="3" key="1">
    <citation type="journal article" date="2020" name="Plant J.">
        <title>Transposons played a major role in the diversification between the closely related almond and peach genomes: results from the almond genome sequence.</title>
        <authorList>
            <person name="Alioto T."/>
            <person name="Alexiou K.G."/>
            <person name="Bardil A."/>
            <person name="Barteri F."/>
            <person name="Castanera R."/>
            <person name="Cruz F."/>
            <person name="Dhingra A."/>
            <person name="Duval H."/>
            <person name="Fernandez I Marti A."/>
            <person name="Frias L."/>
            <person name="Galan B."/>
            <person name="Garcia J.L."/>
            <person name="Howad W."/>
            <person name="Gomez-Garrido J."/>
            <person name="Gut M."/>
            <person name="Julca I."/>
            <person name="Morata J."/>
            <person name="Puigdomenech P."/>
            <person name="Ribeca P."/>
            <person name="Rubio Cabetas M.J."/>
            <person name="Vlasova A."/>
            <person name="Wirthensohn M."/>
            <person name="Garcia-Mas J."/>
            <person name="Gabaldon T."/>
            <person name="Casacuberta J.M."/>
            <person name="Arus P."/>
        </authorList>
    </citation>
    <scope>NUCLEOTIDE SEQUENCE [LARGE SCALE GENOMIC DNA]</scope>
    <source>
        <strain evidence="3">cv. Texas</strain>
    </source>
</reference>
<evidence type="ECO:0000313" key="3">
    <source>
        <dbReference type="Proteomes" id="UP000327085"/>
    </source>
</evidence>
<protein>
    <submittedName>
        <fullName evidence="2">PREDICTED: PRUPE_7G035300</fullName>
    </submittedName>
</protein>
<evidence type="ECO:0000256" key="1">
    <source>
        <dbReference type="SAM" id="Phobius"/>
    </source>
</evidence>
<evidence type="ECO:0000313" key="2">
    <source>
        <dbReference type="EMBL" id="VVA38264.1"/>
    </source>
</evidence>
<dbReference type="AlphaFoldDB" id="A0A5E4GET5"/>
<proteinExistence type="predicted"/>
<dbReference type="EMBL" id="CABIKO010000624">
    <property type="protein sequence ID" value="VVA38264.1"/>
    <property type="molecule type" value="Genomic_DNA"/>
</dbReference>
<name>A0A5E4GET5_PRUDU</name>
<keyword evidence="1" id="KW-0812">Transmembrane</keyword>
<organism evidence="2 3">
    <name type="scientific">Prunus dulcis</name>
    <name type="common">Almond</name>
    <name type="synonym">Amygdalus dulcis</name>
    <dbReference type="NCBI Taxonomy" id="3755"/>
    <lineage>
        <taxon>Eukaryota</taxon>
        <taxon>Viridiplantae</taxon>
        <taxon>Streptophyta</taxon>
        <taxon>Embryophyta</taxon>
        <taxon>Tracheophyta</taxon>
        <taxon>Spermatophyta</taxon>
        <taxon>Magnoliopsida</taxon>
        <taxon>eudicotyledons</taxon>
        <taxon>Gunneridae</taxon>
        <taxon>Pentapetalae</taxon>
        <taxon>rosids</taxon>
        <taxon>fabids</taxon>
        <taxon>Rosales</taxon>
        <taxon>Rosaceae</taxon>
        <taxon>Amygdaloideae</taxon>
        <taxon>Amygdaleae</taxon>
        <taxon>Prunus</taxon>
    </lineage>
</organism>
<gene>
    <name evidence="2" type="ORF">ALMOND_2B004718</name>
</gene>
<dbReference type="Gramene" id="VVA38264">
    <property type="protein sequence ID" value="VVA38264"/>
    <property type="gene ID" value="Prudul26B004718"/>
</dbReference>